<dbReference type="Proteomes" id="UP001497623">
    <property type="component" value="Unassembled WGS sequence"/>
</dbReference>
<gene>
    <name evidence="1" type="ORF">MNOR_LOCUS25005</name>
</gene>
<sequence>QDSWEILVNHEDSGAAMAVGKSKTVRIPPGQARSFTCYGLRIKETVEAKGPFAAVSRLKFYTDPGTKVDFSSANGLPQASTQLEGRGPENAFSPGGVWCSKSKEPLPQSVWYVFPQPVTAVAYSIKARGVGIAVDTSV</sequence>
<organism evidence="1 2">
    <name type="scientific">Meganyctiphanes norvegica</name>
    <name type="common">Northern krill</name>
    <name type="synonym">Thysanopoda norvegica</name>
    <dbReference type="NCBI Taxonomy" id="48144"/>
    <lineage>
        <taxon>Eukaryota</taxon>
        <taxon>Metazoa</taxon>
        <taxon>Ecdysozoa</taxon>
        <taxon>Arthropoda</taxon>
        <taxon>Crustacea</taxon>
        <taxon>Multicrustacea</taxon>
        <taxon>Malacostraca</taxon>
        <taxon>Eumalacostraca</taxon>
        <taxon>Eucarida</taxon>
        <taxon>Euphausiacea</taxon>
        <taxon>Euphausiidae</taxon>
        <taxon>Meganyctiphanes</taxon>
    </lineage>
</organism>
<feature type="non-terminal residue" evidence="1">
    <location>
        <position position="1"/>
    </location>
</feature>
<dbReference type="EMBL" id="CAXKWB010023400">
    <property type="protein sequence ID" value="CAL4125221.1"/>
    <property type="molecule type" value="Genomic_DNA"/>
</dbReference>
<feature type="non-terminal residue" evidence="1">
    <location>
        <position position="138"/>
    </location>
</feature>
<proteinExistence type="predicted"/>
<protein>
    <submittedName>
        <fullName evidence="1">Uncharacterized protein</fullName>
    </submittedName>
</protein>
<evidence type="ECO:0000313" key="2">
    <source>
        <dbReference type="Proteomes" id="UP001497623"/>
    </source>
</evidence>
<reference evidence="1 2" key="1">
    <citation type="submission" date="2024-05" db="EMBL/GenBank/DDBJ databases">
        <authorList>
            <person name="Wallberg A."/>
        </authorList>
    </citation>
    <scope>NUCLEOTIDE SEQUENCE [LARGE SCALE GENOMIC DNA]</scope>
</reference>
<evidence type="ECO:0000313" key="1">
    <source>
        <dbReference type="EMBL" id="CAL4125221.1"/>
    </source>
</evidence>
<dbReference type="AlphaFoldDB" id="A0AAV2RJP4"/>
<keyword evidence="2" id="KW-1185">Reference proteome</keyword>
<accession>A0AAV2RJP4</accession>
<name>A0AAV2RJP4_MEGNR</name>
<comment type="caution">
    <text evidence="1">The sequence shown here is derived from an EMBL/GenBank/DDBJ whole genome shotgun (WGS) entry which is preliminary data.</text>
</comment>